<evidence type="ECO:0000313" key="4">
    <source>
        <dbReference type="Proteomes" id="UP000595107"/>
    </source>
</evidence>
<proteinExistence type="predicted"/>
<dbReference type="PROSITE" id="PS51257">
    <property type="entry name" value="PROKAR_LIPOPROTEIN"/>
    <property type="match status" value="1"/>
</dbReference>
<dbReference type="EMBL" id="CP065666">
    <property type="protein sequence ID" value="QPS04818.1"/>
    <property type="molecule type" value="Genomic_DNA"/>
</dbReference>
<reference evidence="2 3" key="1">
    <citation type="submission" date="2018-06" db="EMBL/GenBank/DDBJ databases">
        <authorList>
            <consortium name="Pathogen Informatics"/>
            <person name="Doyle S."/>
        </authorList>
    </citation>
    <scope>NUCLEOTIDE SEQUENCE [LARGE SCALE GENOMIC DNA]</scope>
    <source>
        <strain evidence="2 3">NCTC10308</strain>
    </source>
</reference>
<gene>
    <name evidence="1" type="ORF">I6G67_04985</name>
    <name evidence="2" type="ORF">NCTC10308_01761</name>
</gene>
<name>A0A380U471_ACIJO</name>
<protein>
    <submittedName>
        <fullName evidence="2">Uncharacterized protein</fullName>
    </submittedName>
</protein>
<reference evidence="1 4" key="2">
    <citation type="submission" date="2020-12" db="EMBL/GenBank/DDBJ databases">
        <title>FDA dAtabase for Regulatory Grade micrObial Sequences (FDA-ARGOS): Supporting development and validation of Infectious Disease Dx tests.</title>
        <authorList>
            <person name="Sproer C."/>
            <person name="Gronow S."/>
            <person name="Severitt S."/>
            <person name="Schroder I."/>
            <person name="Tallon L."/>
            <person name="Sadzewicz L."/>
            <person name="Zhao X."/>
            <person name="Boylan J."/>
            <person name="Ott S."/>
            <person name="Bowen H."/>
            <person name="Vavikolanu K."/>
            <person name="Mehta A."/>
            <person name="Aluvathingal J."/>
            <person name="Nadendla S."/>
            <person name="Lowell S."/>
            <person name="Myers T."/>
            <person name="Yan Y."/>
            <person name="Sichtig H."/>
        </authorList>
    </citation>
    <scope>NUCLEOTIDE SEQUENCE [LARGE SCALE GENOMIC DNA]</scope>
    <source>
        <strain evidence="1 4">FDAARGOS_910</strain>
    </source>
</reference>
<evidence type="ECO:0000313" key="1">
    <source>
        <dbReference type="EMBL" id="QPS04818.1"/>
    </source>
</evidence>
<dbReference type="Proteomes" id="UP000254227">
    <property type="component" value="Unassembled WGS sequence"/>
</dbReference>
<dbReference type="AlphaFoldDB" id="A0A380U471"/>
<dbReference type="Proteomes" id="UP000595107">
    <property type="component" value="Chromosome"/>
</dbReference>
<organism evidence="2 3">
    <name type="scientific">Acinetobacter johnsonii</name>
    <dbReference type="NCBI Taxonomy" id="40214"/>
    <lineage>
        <taxon>Bacteria</taxon>
        <taxon>Pseudomonadati</taxon>
        <taxon>Pseudomonadota</taxon>
        <taxon>Gammaproteobacteria</taxon>
        <taxon>Moraxellales</taxon>
        <taxon>Moraxellaceae</taxon>
        <taxon>Acinetobacter</taxon>
    </lineage>
</organism>
<sequence length="167" mass="18157">MKIFSIEVFNLGSNGLMSGSCTPKGSLGVTVDDYKFEVYERVGNAIFSKFGELIHVYGHAPGSKGGFADREIKLRIKEPSVMFPKVQATRLHKFKGDLWCSGEAERQVAKHLGTDLYGIGVKRIGDRNSCYGSVKATAKFMDVVGKAVVLGSPYQGDFSAELNEVPA</sequence>
<accession>A0A380U471</accession>
<evidence type="ECO:0000313" key="2">
    <source>
        <dbReference type="EMBL" id="SUT95523.1"/>
    </source>
</evidence>
<dbReference type="EMBL" id="UFRV01000006">
    <property type="protein sequence ID" value="SUT95523.1"/>
    <property type="molecule type" value="Genomic_DNA"/>
</dbReference>
<dbReference type="RefSeq" id="WP_004695873.1">
    <property type="nucleotide sequence ID" value="NZ_BBTB01000032.1"/>
</dbReference>
<evidence type="ECO:0000313" key="3">
    <source>
        <dbReference type="Proteomes" id="UP000254227"/>
    </source>
</evidence>